<keyword evidence="2 9" id="KW-0813">Transport</keyword>
<dbReference type="Proteomes" id="UP000225972">
    <property type="component" value="Unassembled WGS sequence"/>
</dbReference>
<comment type="subcellular location">
    <subcellularLocation>
        <location evidence="1 9">Cell inner membrane</location>
        <topology evidence="1 9">Multi-pass membrane protein</topology>
    </subcellularLocation>
</comment>
<dbReference type="Pfam" id="PF04290">
    <property type="entry name" value="DctQ"/>
    <property type="match status" value="1"/>
</dbReference>
<accession>A0A238J778</accession>
<sequence>MSQVIAFLDRLIGWIAAIALGITFVLLLYNVATRYLIQFGVIPPSVQLNWVFEICVFLLVWAVLLGVARIERRAQHIRVDFLYNQFGPKGQAAAELFALIFAAGVAVFFIYSGKLVVDDAILWDERSETTLRTPFWILYLALSVSFTVHLLFILERLRLLITTGESAKNTHFD</sequence>
<feature type="transmembrane region" description="Helical" evidence="9">
    <location>
        <begin position="133"/>
        <end position="154"/>
    </location>
</feature>
<dbReference type="OrthoDB" id="7843639at2"/>
<evidence type="ECO:0000256" key="4">
    <source>
        <dbReference type="ARBA" id="ARBA00022519"/>
    </source>
</evidence>
<feature type="transmembrane region" description="Helical" evidence="9">
    <location>
        <begin position="92"/>
        <end position="113"/>
    </location>
</feature>
<keyword evidence="12" id="KW-1185">Reference proteome</keyword>
<dbReference type="AlphaFoldDB" id="A0A238J778"/>
<dbReference type="InterPro" id="IPR007387">
    <property type="entry name" value="TRAP_DctQ"/>
</dbReference>
<dbReference type="RefSeq" id="WP_099242529.1">
    <property type="nucleotide sequence ID" value="NZ_FXXP01000001.1"/>
</dbReference>
<evidence type="ECO:0000256" key="1">
    <source>
        <dbReference type="ARBA" id="ARBA00004429"/>
    </source>
</evidence>
<protein>
    <recommendedName>
        <fullName evidence="9">TRAP transporter small permease protein</fullName>
    </recommendedName>
</protein>
<feature type="domain" description="Tripartite ATP-independent periplasmic transporters DctQ component" evidence="10">
    <location>
        <begin position="24"/>
        <end position="161"/>
    </location>
</feature>
<feature type="transmembrane region" description="Helical" evidence="9">
    <location>
        <begin position="12"/>
        <end position="30"/>
    </location>
</feature>
<dbReference type="InterPro" id="IPR055348">
    <property type="entry name" value="DctQ"/>
</dbReference>
<evidence type="ECO:0000313" key="11">
    <source>
        <dbReference type="EMBL" id="SMX26591.1"/>
    </source>
</evidence>
<comment type="similarity">
    <text evidence="8 9">Belongs to the TRAP transporter small permease family.</text>
</comment>
<evidence type="ECO:0000256" key="7">
    <source>
        <dbReference type="ARBA" id="ARBA00023136"/>
    </source>
</evidence>
<evidence type="ECO:0000256" key="8">
    <source>
        <dbReference type="ARBA" id="ARBA00038436"/>
    </source>
</evidence>
<gene>
    <name evidence="11" type="ORF">TRP8649_00675</name>
</gene>
<keyword evidence="3" id="KW-1003">Cell membrane</keyword>
<reference evidence="12" key="1">
    <citation type="submission" date="2017-05" db="EMBL/GenBank/DDBJ databases">
        <authorList>
            <person name="Rodrigo-Torres L."/>
            <person name="Arahal R. D."/>
            <person name="Lucena T."/>
        </authorList>
    </citation>
    <scope>NUCLEOTIDE SEQUENCE [LARGE SCALE GENOMIC DNA]</scope>
    <source>
        <strain evidence="12">CECT 8649</strain>
    </source>
</reference>
<dbReference type="PANTHER" id="PTHR35011">
    <property type="entry name" value="2,3-DIKETO-L-GULONATE TRAP TRANSPORTER SMALL PERMEASE PROTEIN YIAM"/>
    <property type="match status" value="1"/>
</dbReference>
<evidence type="ECO:0000256" key="5">
    <source>
        <dbReference type="ARBA" id="ARBA00022692"/>
    </source>
</evidence>
<keyword evidence="6 9" id="KW-1133">Transmembrane helix</keyword>
<evidence type="ECO:0000256" key="9">
    <source>
        <dbReference type="RuleBase" id="RU369079"/>
    </source>
</evidence>
<dbReference type="GO" id="GO:0022857">
    <property type="term" value="F:transmembrane transporter activity"/>
    <property type="evidence" value="ECO:0007669"/>
    <property type="project" value="UniProtKB-UniRule"/>
</dbReference>
<evidence type="ECO:0000256" key="2">
    <source>
        <dbReference type="ARBA" id="ARBA00022448"/>
    </source>
</evidence>
<proteinExistence type="inferred from homology"/>
<comment type="function">
    <text evidence="9">Part of the tripartite ATP-independent periplasmic (TRAP) transport system.</text>
</comment>
<name>A0A238J778_9RHOB</name>
<comment type="subunit">
    <text evidence="9">The complex comprises the extracytoplasmic solute receptor protein and the two transmembrane proteins.</text>
</comment>
<keyword evidence="4 9" id="KW-0997">Cell inner membrane</keyword>
<dbReference type="EMBL" id="FXXP01000001">
    <property type="protein sequence ID" value="SMX26591.1"/>
    <property type="molecule type" value="Genomic_DNA"/>
</dbReference>
<organism evidence="11 12">
    <name type="scientific">Pelagimonas phthalicica</name>
    <dbReference type="NCBI Taxonomy" id="1037362"/>
    <lineage>
        <taxon>Bacteria</taxon>
        <taxon>Pseudomonadati</taxon>
        <taxon>Pseudomonadota</taxon>
        <taxon>Alphaproteobacteria</taxon>
        <taxon>Rhodobacterales</taxon>
        <taxon>Roseobacteraceae</taxon>
        <taxon>Pelagimonas</taxon>
    </lineage>
</organism>
<evidence type="ECO:0000256" key="3">
    <source>
        <dbReference type="ARBA" id="ARBA00022475"/>
    </source>
</evidence>
<evidence type="ECO:0000259" key="10">
    <source>
        <dbReference type="Pfam" id="PF04290"/>
    </source>
</evidence>
<keyword evidence="5 9" id="KW-0812">Transmembrane</keyword>
<evidence type="ECO:0000313" key="12">
    <source>
        <dbReference type="Proteomes" id="UP000225972"/>
    </source>
</evidence>
<keyword evidence="7 9" id="KW-0472">Membrane</keyword>
<dbReference type="GO" id="GO:0005886">
    <property type="term" value="C:plasma membrane"/>
    <property type="evidence" value="ECO:0007669"/>
    <property type="project" value="UniProtKB-SubCell"/>
</dbReference>
<feature type="transmembrane region" description="Helical" evidence="9">
    <location>
        <begin position="50"/>
        <end position="71"/>
    </location>
</feature>
<evidence type="ECO:0000256" key="6">
    <source>
        <dbReference type="ARBA" id="ARBA00022989"/>
    </source>
</evidence>